<feature type="compositionally biased region" description="Acidic residues" evidence="1">
    <location>
        <begin position="132"/>
        <end position="156"/>
    </location>
</feature>
<protein>
    <recommendedName>
        <fullName evidence="6">Mid2 domain-containing protein</fullName>
    </recommendedName>
</protein>
<feature type="compositionally biased region" description="Low complexity" evidence="1">
    <location>
        <begin position="227"/>
        <end position="256"/>
    </location>
</feature>
<comment type="caution">
    <text evidence="4">The sequence shown here is derived from an EMBL/GenBank/DDBJ whole genome shotgun (WGS) entry which is preliminary data.</text>
</comment>
<feature type="compositionally biased region" description="Polar residues" evidence="1">
    <location>
        <begin position="289"/>
        <end position="300"/>
    </location>
</feature>
<accession>A0ABQ7JXD2</accession>
<keyword evidence="5" id="KW-1185">Reference proteome</keyword>
<feature type="transmembrane region" description="Helical" evidence="2">
    <location>
        <begin position="323"/>
        <end position="346"/>
    </location>
</feature>
<evidence type="ECO:0000313" key="5">
    <source>
        <dbReference type="Proteomes" id="UP001194696"/>
    </source>
</evidence>
<name>A0ABQ7JXD2_9FUNG</name>
<keyword evidence="3" id="KW-0732">Signal</keyword>
<sequence length="518" mass="55466">MRFTTLSLVLALFATLSATSTTTTTASPIAKNNDILLSRRHLYQRDGVDSQLTDTAIDYNFIPSSQLFRSSSSSGGARMINKRQRPRRLAGDKRGTTDGSLLDNFVDDLASPKPLTDESSHKGDTMTKRDDSEEDDDDDATEQDAEAEQLEQEQEEAITKEGDDNDEEDEDEEHTSGGQEPVPEDNTNTGSDSEPPPTTSSEEQEPTPAPEEDKGGNGNEEEPTLAPSPDSDTTSSTGEPEATSATSSASNASDASDTSEDTTTDPAPEPTDPAVAITSSSSSTTTATRKSGQTDPTVTMASKDGEVGPTTLPEHKEETNNNAMAFTAGAIVAAAVIASVIGIWIFRKWKLTPSRKLKSKITGGSAGAASVVYGSGKGQYDRSEYNSYDEIIRPEAYEIERSPSPLTPVSPAPAYPTAAAIGSEYEYGYAHYEQLQQLQQQQTIGNDTGYQQPSYHYGYNSGVVPAMSETSAMGVSTMTTSKLNLNVIGGVPATGHNIHGYGSEDYTQNDHFLRELRE</sequence>
<feature type="region of interest" description="Disordered" evidence="1">
    <location>
        <begin position="68"/>
        <end position="316"/>
    </location>
</feature>
<feature type="chain" id="PRO_5045355958" description="Mid2 domain-containing protein" evidence="3">
    <location>
        <begin position="19"/>
        <end position="518"/>
    </location>
</feature>
<organism evidence="4 5">
    <name type="scientific">Linnemannia gamsii</name>
    <dbReference type="NCBI Taxonomy" id="64522"/>
    <lineage>
        <taxon>Eukaryota</taxon>
        <taxon>Fungi</taxon>
        <taxon>Fungi incertae sedis</taxon>
        <taxon>Mucoromycota</taxon>
        <taxon>Mortierellomycotina</taxon>
        <taxon>Mortierellomycetes</taxon>
        <taxon>Mortierellales</taxon>
        <taxon>Mortierellaceae</taxon>
        <taxon>Linnemannia</taxon>
    </lineage>
</organism>
<feature type="compositionally biased region" description="Basic and acidic residues" evidence="1">
    <location>
        <begin position="115"/>
        <end position="131"/>
    </location>
</feature>
<proteinExistence type="predicted"/>
<feature type="compositionally biased region" description="Low complexity" evidence="1">
    <location>
        <begin position="272"/>
        <end position="288"/>
    </location>
</feature>
<keyword evidence="2" id="KW-1133">Transmembrane helix</keyword>
<gene>
    <name evidence="4" type="ORF">BGZ96_008891</name>
</gene>
<evidence type="ECO:0000256" key="3">
    <source>
        <dbReference type="SAM" id="SignalP"/>
    </source>
</evidence>
<keyword evidence="2" id="KW-0812">Transmembrane</keyword>
<dbReference type="EMBL" id="JAAAIM010000515">
    <property type="protein sequence ID" value="KAG0287154.1"/>
    <property type="molecule type" value="Genomic_DNA"/>
</dbReference>
<evidence type="ECO:0000256" key="2">
    <source>
        <dbReference type="SAM" id="Phobius"/>
    </source>
</evidence>
<evidence type="ECO:0000313" key="4">
    <source>
        <dbReference type="EMBL" id="KAG0287154.1"/>
    </source>
</evidence>
<feature type="signal peptide" evidence="3">
    <location>
        <begin position="1"/>
        <end position="18"/>
    </location>
</feature>
<evidence type="ECO:0008006" key="6">
    <source>
        <dbReference type="Google" id="ProtNLM"/>
    </source>
</evidence>
<evidence type="ECO:0000256" key="1">
    <source>
        <dbReference type="SAM" id="MobiDB-lite"/>
    </source>
</evidence>
<keyword evidence="2" id="KW-0472">Membrane</keyword>
<dbReference type="Proteomes" id="UP001194696">
    <property type="component" value="Unassembled WGS sequence"/>
</dbReference>
<feature type="compositionally biased region" description="Acidic residues" evidence="1">
    <location>
        <begin position="163"/>
        <end position="173"/>
    </location>
</feature>
<reference evidence="4 5" key="1">
    <citation type="journal article" date="2020" name="Fungal Divers.">
        <title>Resolving the Mortierellaceae phylogeny through synthesis of multi-gene phylogenetics and phylogenomics.</title>
        <authorList>
            <person name="Vandepol N."/>
            <person name="Liber J."/>
            <person name="Desiro A."/>
            <person name="Na H."/>
            <person name="Kennedy M."/>
            <person name="Barry K."/>
            <person name="Grigoriev I.V."/>
            <person name="Miller A.N."/>
            <person name="O'Donnell K."/>
            <person name="Stajich J.E."/>
            <person name="Bonito G."/>
        </authorList>
    </citation>
    <scope>NUCLEOTIDE SEQUENCE [LARGE SCALE GENOMIC DNA]</scope>
    <source>
        <strain evidence="4 5">AD045</strain>
    </source>
</reference>